<dbReference type="NCBIfam" id="NF007214">
    <property type="entry name" value="PRK09636.1"/>
    <property type="match status" value="1"/>
</dbReference>
<evidence type="ECO:0000259" key="6">
    <source>
        <dbReference type="Pfam" id="PF04542"/>
    </source>
</evidence>
<evidence type="ECO:0000259" key="7">
    <source>
        <dbReference type="Pfam" id="PF08281"/>
    </source>
</evidence>
<dbReference type="Pfam" id="PF04542">
    <property type="entry name" value="Sigma70_r2"/>
    <property type="match status" value="1"/>
</dbReference>
<keyword evidence="5" id="KW-0804">Transcription</keyword>
<comment type="subunit">
    <text evidence="2">Interacts transiently with the RNA polymerase catalytic core formed by RpoA, RpoB, RpoC and RpoZ (2 alpha, 1 beta, 1 beta' and 1 omega subunit) to form the RNA polymerase holoenzyme that can initiate transcription.</text>
</comment>
<dbReference type="InterPro" id="IPR007627">
    <property type="entry name" value="RNA_pol_sigma70_r2"/>
</dbReference>
<dbReference type="InterPro" id="IPR013249">
    <property type="entry name" value="RNA_pol_sigma70_r4_t2"/>
</dbReference>
<accession>A0ABS9YAG9</accession>
<comment type="caution">
    <text evidence="8">The sequence shown here is derived from an EMBL/GenBank/DDBJ whole genome shotgun (WGS) entry which is preliminary data.</text>
</comment>
<comment type="similarity">
    <text evidence="1">Belongs to the sigma-70 factor family. ECF subfamily.</text>
</comment>
<reference evidence="8" key="1">
    <citation type="submission" date="2022-03" db="EMBL/GenBank/DDBJ databases">
        <title>Streptomyces 7R015 and 7R016 isolated from Barleria lupulina in Thailand.</title>
        <authorList>
            <person name="Kanchanasin P."/>
            <person name="Phongsopitanun W."/>
            <person name="Tanasupawat S."/>
        </authorList>
    </citation>
    <scope>NUCLEOTIDE SEQUENCE</scope>
    <source>
        <strain evidence="8">7R015</strain>
    </source>
</reference>
<evidence type="ECO:0000256" key="1">
    <source>
        <dbReference type="ARBA" id="ARBA00010641"/>
    </source>
</evidence>
<dbReference type="SUPFAM" id="SSF54427">
    <property type="entry name" value="NTF2-like"/>
    <property type="match status" value="1"/>
</dbReference>
<proteinExistence type="inferred from homology"/>
<keyword evidence="3" id="KW-0805">Transcription regulation</keyword>
<gene>
    <name evidence="8" type="primary">sigJ</name>
    <name evidence="8" type="ORF">MQP27_24300</name>
</gene>
<feature type="domain" description="RNA polymerase sigma factor 70 region 4 type 2" evidence="7">
    <location>
        <begin position="112"/>
        <end position="162"/>
    </location>
</feature>
<organism evidence="8 9">
    <name type="scientific">Streptomyces cylindrosporus</name>
    <dbReference type="NCBI Taxonomy" id="2927583"/>
    <lineage>
        <taxon>Bacteria</taxon>
        <taxon>Bacillati</taxon>
        <taxon>Actinomycetota</taxon>
        <taxon>Actinomycetes</taxon>
        <taxon>Kitasatosporales</taxon>
        <taxon>Streptomycetaceae</taxon>
        <taxon>Streptomyces</taxon>
    </lineage>
</organism>
<dbReference type="RefSeq" id="WP_242767496.1">
    <property type="nucleotide sequence ID" value="NZ_JALDAY010000007.1"/>
</dbReference>
<dbReference type="InterPro" id="IPR013324">
    <property type="entry name" value="RNA_pol_sigma_r3/r4-like"/>
</dbReference>
<evidence type="ECO:0000256" key="5">
    <source>
        <dbReference type="ARBA" id="ARBA00023163"/>
    </source>
</evidence>
<dbReference type="Proteomes" id="UP001165269">
    <property type="component" value="Unassembled WGS sequence"/>
</dbReference>
<dbReference type="Gene3D" id="3.10.450.50">
    <property type="match status" value="1"/>
</dbReference>
<keyword evidence="4" id="KW-0731">Sigma factor</keyword>
<dbReference type="NCBIfam" id="TIGR02937">
    <property type="entry name" value="sigma70-ECF"/>
    <property type="match status" value="1"/>
</dbReference>
<keyword evidence="9" id="KW-1185">Reference proteome</keyword>
<evidence type="ECO:0000313" key="8">
    <source>
        <dbReference type="EMBL" id="MCI3274222.1"/>
    </source>
</evidence>
<dbReference type="SUPFAM" id="SSF88659">
    <property type="entry name" value="Sigma3 and sigma4 domains of RNA polymerase sigma factors"/>
    <property type="match status" value="1"/>
</dbReference>
<dbReference type="InterPro" id="IPR036388">
    <property type="entry name" value="WH-like_DNA-bd_sf"/>
</dbReference>
<dbReference type="PANTHER" id="PTHR30173">
    <property type="entry name" value="SIGMA 19 FACTOR"/>
    <property type="match status" value="1"/>
</dbReference>
<dbReference type="InterPro" id="IPR013325">
    <property type="entry name" value="RNA_pol_sigma_r2"/>
</dbReference>
<dbReference type="EMBL" id="JALDAY010000007">
    <property type="protein sequence ID" value="MCI3274222.1"/>
    <property type="molecule type" value="Genomic_DNA"/>
</dbReference>
<evidence type="ECO:0000256" key="3">
    <source>
        <dbReference type="ARBA" id="ARBA00023015"/>
    </source>
</evidence>
<dbReference type="Pfam" id="PF08281">
    <property type="entry name" value="Sigma70_r4_2"/>
    <property type="match status" value="1"/>
</dbReference>
<dbReference type="InterPro" id="IPR014284">
    <property type="entry name" value="RNA_pol_sigma-70_dom"/>
</dbReference>
<dbReference type="Gene3D" id="1.10.1740.10">
    <property type="match status" value="1"/>
</dbReference>
<feature type="domain" description="RNA polymerase sigma-70 region 2" evidence="6">
    <location>
        <begin position="11"/>
        <end position="74"/>
    </location>
</feature>
<dbReference type="InterPro" id="IPR032710">
    <property type="entry name" value="NTF2-like_dom_sf"/>
</dbReference>
<evidence type="ECO:0000256" key="4">
    <source>
        <dbReference type="ARBA" id="ARBA00023082"/>
    </source>
</evidence>
<dbReference type="PANTHER" id="PTHR30173:SF43">
    <property type="entry name" value="ECF RNA POLYMERASE SIGMA FACTOR SIGI-RELATED"/>
    <property type="match status" value="1"/>
</dbReference>
<dbReference type="Gene3D" id="1.10.10.10">
    <property type="entry name" value="Winged helix-like DNA-binding domain superfamily/Winged helix DNA-binding domain"/>
    <property type="match status" value="1"/>
</dbReference>
<evidence type="ECO:0000313" key="9">
    <source>
        <dbReference type="Proteomes" id="UP001165269"/>
    </source>
</evidence>
<evidence type="ECO:0000256" key="2">
    <source>
        <dbReference type="ARBA" id="ARBA00011344"/>
    </source>
</evidence>
<dbReference type="SUPFAM" id="SSF88946">
    <property type="entry name" value="Sigma2 domain of RNA polymerase sigma factors"/>
    <property type="match status" value="1"/>
</dbReference>
<sequence length="297" mass="32039">MTETDLLAGRFEEHRGRMKAVAYRMLGSQTEAEDAVQEAWLKLSRSDADGIQNLGGWLTTVVGRICLDMLRSRGARREQPIDETFVPDPVIRPLSEIDPEQEVLQADSVGLALLVVLETLEPAERLAFVLHDMFAVPFDDIAPIVERSSAATRQLASRARRRVKGATPSADPDLGRRREVLDAFLAAARAGDFDALLAVLDPDVVLRADSGTLAVGPAASKLVHGARSVAEQAMFFRQAVPAARFALVNGDIGLVNVVDGKAVSVLGVTVSGGRITHMYILADPERMARLQVPALDG</sequence>
<name>A0ABS9YAG9_9ACTN</name>
<protein>
    <submittedName>
        <fullName evidence="8">RNA polymerase sigma factor SigJ</fullName>
    </submittedName>
</protein>
<dbReference type="InterPro" id="IPR052704">
    <property type="entry name" value="ECF_Sigma-70_Domain"/>
</dbReference>